<evidence type="ECO:0000313" key="5">
    <source>
        <dbReference type="EMBL" id="PXX74039.1"/>
    </source>
</evidence>
<dbReference type="SUPFAM" id="SSF111369">
    <property type="entry name" value="HlyD-like secretion proteins"/>
    <property type="match status" value="1"/>
</dbReference>
<feature type="coiled-coil region" evidence="2">
    <location>
        <begin position="146"/>
        <end position="202"/>
    </location>
</feature>
<organism evidence="5 6">
    <name type="scientific">Rivihabitans pingtungensis</name>
    <dbReference type="NCBI Taxonomy" id="1054498"/>
    <lineage>
        <taxon>Bacteria</taxon>
        <taxon>Pseudomonadati</taxon>
        <taxon>Pseudomonadota</taxon>
        <taxon>Betaproteobacteria</taxon>
        <taxon>Neisseriales</taxon>
        <taxon>Aquaspirillaceae</taxon>
        <taxon>Rivihabitans</taxon>
    </lineage>
</organism>
<keyword evidence="1" id="KW-0813">Transport</keyword>
<proteinExistence type="predicted"/>
<dbReference type="OrthoDB" id="7059230at2"/>
<accession>A0A318KCZ3</accession>
<evidence type="ECO:0000256" key="1">
    <source>
        <dbReference type="ARBA" id="ARBA00022448"/>
    </source>
</evidence>
<dbReference type="GO" id="GO:0060003">
    <property type="term" value="P:copper ion export"/>
    <property type="evidence" value="ECO:0007669"/>
    <property type="project" value="TreeGrafter"/>
</dbReference>
<reference evidence="5 6" key="1">
    <citation type="submission" date="2018-05" db="EMBL/GenBank/DDBJ databases">
        <title>Genomic Encyclopedia of Type Strains, Phase IV (KMG-IV): sequencing the most valuable type-strain genomes for metagenomic binning, comparative biology and taxonomic classification.</title>
        <authorList>
            <person name="Goeker M."/>
        </authorList>
    </citation>
    <scope>NUCLEOTIDE SEQUENCE [LARGE SCALE GENOMIC DNA]</scope>
    <source>
        <strain evidence="5 6">DSM 29661</strain>
    </source>
</reference>
<feature type="compositionally biased region" description="Low complexity" evidence="3">
    <location>
        <begin position="37"/>
        <end position="50"/>
    </location>
</feature>
<keyword evidence="2" id="KW-0175">Coiled coil</keyword>
<dbReference type="RefSeq" id="WP_110392168.1">
    <property type="nucleotide sequence ID" value="NZ_QJKI01000035.1"/>
</dbReference>
<keyword evidence="4" id="KW-0732">Signal</keyword>
<sequence>MTRLNPRHTLLALALCLTAPWAHAHGDEVHDSPSPAPVAAPSAPRNPAAASLALRPQRLPDGRVWLDKASQRQLGIRTQLSMLGEHRPSVELNGHVVMDPNAGGRVQASLSGALEAGPDGLPSAGQRVRQGQLLAYLRPSLSAGERASQQAELAELHIKAAQAARQLARLESLRETVAARDIDAQRAEAASLRQRAAALAAAGGRLALRAPASGVLSQANALNGQQVEAGALLFEVVDPQKLRVEALAHDPAMAQQLGRASLPGSATPWQLVGSATAFRDGALPLLFAPQGRQDVPLALGQSVKLRVAYGAPVSGVALPAASVQRNSANQPVVWLHDSAELFRPWPVQIAPLNGQDVLVRDLPAGRRVVSAGAALLNQIR</sequence>
<dbReference type="AlphaFoldDB" id="A0A318KCZ3"/>
<comment type="caution">
    <text evidence="5">The sequence shown here is derived from an EMBL/GenBank/DDBJ whole genome shotgun (WGS) entry which is preliminary data.</text>
</comment>
<evidence type="ECO:0000256" key="3">
    <source>
        <dbReference type="SAM" id="MobiDB-lite"/>
    </source>
</evidence>
<feature type="chain" id="PRO_5016278144" evidence="4">
    <location>
        <begin position="25"/>
        <end position="380"/>
    </location>
</feature>
<gene>
    <name evidence="5" type="ORF">DFR34_13521</name>
</gene>
<feature type="region of interest" description="Disordered" evidence="3">
    <location>
        <begin position="27"/>
        <end position="50"/>
    </location>
</feature>
<dbReference type="PANTHER" id="PTHR30097">
    <property type="entry name" value="CATION EFFLUX SYSTEM PROTEIN CUSB"/>
    <property type="match status" value="1"/>
</dbReference>
<evidence type="ECO:0000313" key="6">
    <source>
        <dbReference type="Proteomes" id="UP000247555"/>
    </source>
</evidence>
<dbReference type="GO" id="GO:0015679">
    <property type="term" value="P:plasma membrane copper ion transport"/>
    <property type="evidence" value="ECO:0007669"/>
    <property type="project" value="TreeGrafter"/>
</dbReference>
<dbReference type="Proteomes" id="UP000247555">
    <property type="component" value="Unassembled WGS sequence"/>
</dbReference>
<protein>
    <submittedName>
        <fullName evidence="5">CusB/HlyD membrane fusion family barrel-sandwich protein</fullName>
    </submittedName>
</protein>
<keyword evidence="6" id="KW-1185">Reference proteome</keyword>
<dbReference type="Gene3D" id="2.40.420.20">
    <property type="match status" value="1"/>
</dbReference>
<dbReference type="EMBL" id="QJKI01000035">
    <property type="protein sequence ID" value="PXX74039.1"/>
    <property type="molecule type" value="Genomic_DNA"/>
</dbReference>
<dbReference type="GO" id="GO:0030313">
    <property type="term" value="C:cell envelope"/>
    <property type="evidence" value="ECO:0007669"/>
    <property type="project" value="TreeGrafter"/>
</dbReference>
<feature type="signal peptide" evidence="4">
    <location>
        <begin position="1"/>
        <end position="24"/>
    </location>
</feature>
<evidence type="ECO:0000256" key="2">
    <source>
        <dbReference type="SAM" id="Coils"/>
    </source>
</evidence>
<dbReference type="InterPro" id="IPR051909">
    <property type="entry name" value="MFP_Cation_Efflux"/>
</dbReference>
<dbReference type="PANTHER" id="PTHR30097:SF4">
    <property type="entry name" value="SLR6042 PROTEIN"/>
    <property type="match status" value="1"/>
</dbReference>
<dbReference type="Gene3D" id="2.40.50.100">
    <property type="match status" value="1"/>
</dbReference>
<evidence type="ECO:0000256" key="4">
    <source>
        <dbReference type="SAM" id="SignalP"/>
    </source>
</evidence>
<name>A0A318KCZ3_9NEIS</name>